<sequence length="391" mass="44877">MQYDFDQVISRRQVNSYKWDVSQEELPMWVADMDFATAPEIAAAVQKRLSQGALGYNIVPDSFFEAYVSWWQRRHNYKIEKDWLLFCTGAVPAVSSIVRKVTVPEDYVLLLSPVYNIFYHSIINNNRQVLESPLGYHEGEYTVDYDDLEEKLSLPQTRLLIFCNPHNPTGKVWSPEDLRKIGTLCLKYGVLILSDEVHCDLTHPDYTYTPFAAVAEDIAQITMTCLSPSKAFNIAGLQTSAIMVPNRDLYQQVKRAINTDEVAEPNSFAVQATEAAFNEGEHWLNQLNHYLAENRRYLLEQIRLRFPELHFVSAQATYLAWLDCSAVSQDSKALCDYIRRKTGLILSDGEIFGGNGRQFIRWNYACPKAVLQDGVRRFVQAVQQYKEEADI</sequence>
<dbReference type="GO" id="GO:0047804">
    <property type="term" value="F:cysteine-S-conjugate beta-lyase activity"/>
    <property type="evidence" value="ECO:0007669"/>
    <property type="project" value="UniProtKB-EC"/>
</dbReference>
<dbReference type="Proteomes" id="UP000246115">
    <property type="component" value="Chromosome"/>
</dbReference>
<keyword evidence="3" id="KW-0663">Pyridoxal phosphate</keyword>
<evidence type="ECO:0000313" key="7">
    <source>
        <dbReference type="EMBL" id="AXQ78470.1"/>
    </source>
</evidence>
<evidence type="ECO:0000256" key="4">
    <source>
        <dbReference type="ARBA" id="ARBA00023239"/>
    </source>
</evidence>
<dbReference type="AlphaFoldDB" id="A0A372KPS9"/>
<dbReference type="KEGG" id="schj:DDV21_004950"/>
<dbReference type="InterPro" id="IPR004839">
    <property type="entry name" value="Aminotransferase_I/II_large"/>
</dbReference>
<dbReference type="Pfam" id="PF00155">
    <property type="entry name" value="Aminotran_1_2"/>
    <property type="match status" value="1"/>
</dbReference>
<dbReference type="InterPro" id="IPR015424">
    <property type="entry name" value="PyrdxlP-dep_Trfase"/>
</dbReference>
<organism evidence="9 11">
    <name type="scientific">Streptococcus chenjunshii</name>
    <dbReference type="NCBI Taxonomy" id="2173853"/>
    <lineage>
        <taxon>Bacteria</taxon>
        <taxon>Bacillati</taxon>
        <taxon>Bacillota</taxon>
        <taxon>Bacilli</taxon>
        <taxon>Lactobacillales</taxon>
        <taxon>Streptococcaceae</taxon>
        <taxon>Streptococcus</taxon>
    </lineage>
</organism>
<evidence type="ECO:0000256" key="3">
    <source>
        <dbReference type="ARBA" id="ARBA00022898"/>
    </source>
</evidence>
<dbReference type="EMBL" id="QVQY01000001">
    <property type="protein sequence ID" value="RFU52069.1"/>
    <property type="molecule type" value="Genomic_DNA"/>
</dbReference>
<comment type="cofactor">
    <cofactor evidence="1">
        <name>pyridoxal 5'-phosphate</name>
        <dbReference type="ChEBI" id="CHEBI:597326"/>
    </cofactor>
</comment>
<dbReference type="Proteomes" id="UP000264056">
    <property type="component" value="Unassembled WGS sequence"/>
</dbReference>
<dbReference type="RefSeq" id="WP_116877358.1">
    <property type="nucleotide sequence ID" value="NZ_CP031733.1"/>
</dbReference>
<evidence type="ECO:0000256" key="5">
    <source>
        <dbReference type="ARBA" id="ARBA00037974"/>
    </source>
</evidence>
<dbReference type="EMBL" id="CP031733">
    <property type="protein sequence ID" value="AXQ78470.1"/>
    <property type="molecule type" value="Genomic_DNA"/>
</dbReference>
<dbReference type="EMBL" id="QVQZ01000001">
    <property type="protein sequence ID" value="RFU54261.1"/>
    <property type="molecule type" value="Genomic_DNA"/>
</dbReference>
<keyword evidence="4" id="KW-0456">Lyase</keyword>
<dbReference type="CDD" id="cd00609">
    <property type="entry name" value="AAT_like"/>
    <property type="match status" value="1"/>
</dbReference>
<reference evidence="10" key="3">
    <citation type="submission" date="2018-08" db="EMBL/GenBank/DDBJ databases">
        <title>Streptococcus chenjunshii sp. nov., isolated from stools sample of the Tibetan antelope in the Qinghai-Tibet plateau, China.</title>
        <authorList>
            <person name="Tian Z."/>
        </authorList>
    </citation>
    <scope>NUCLEOTIDE SEQUENCE [LARGE SCALE GENOMIC DNA]</scope>
    <source>
        <strain evidence="10">Z15</strain>
    </source>
</reference>
<evidence type="ECO:0000313" key="11">
    <source>
        <dbReference type="Proteomes" id="UP000262901"/>
    </source>
</evidence>
<keyword evidence="12" id="KW-1185">Reference proteome</keyword>
<evidence type="ECO:0000256" key="1">
    <source>
        <dbReference type="ARBA" id="ARBA00001933"/>
    </source>
</evidence>
<accession>A0A372KPS9</accession>
<dbReference type="GO" id="GO:0030170">
    <property type="term" value="F:pyridoxal phosphate binding"/>
    <property type="evidence" value="ECO:0007669"/>
    <property type="project" value="InterPro"/>
</dbReference>
<evidence type="ECO:0000313" key="8">
    <source>
        <dbReference type="EMBL" id="RFU52069.1"/>
    </source>
</evidence>
<proteinExistence type="inferred from homology"/>
<dbReference type="SUPFAM" id="SSF53383">
    <property type="entry name" value="PLP-dependent transferases"/>
    <property type="match status" value="1"/>
</dbReference>
<dbReference type="EC" id="4.4.1.13" evidence="2"/>
<evidence type="ECO:0000259" key="6">
    <source>
        <dbReference type="Pfam" id="PF00155"/>
    </source>
</evidence>
<reference evidence="7" key="4">
    <citation type="journal article" date="2019" name="Int. J. Syst. Evol. Microbiol.">
        <title>Streptococcus chenjunshii sp. nov. isolated from feces of Tibetan antelopes.</title>
        <authorList>
            <person name="Tian Z."/>
            <person name="Lu S."/>
            <person name="Jin D."/>
            <person name="Yang J."/>
            <person name="Pu J."/>
            <person name="Lai X.H."/>
            <person name="Bai X.N."/>
            <person name="Wu X.M."/>
            <person name="Li J."/>
            <person name="Wang S."/>
            <person name="Xu J."/>
        </authorList>
    </citation>
    <scope>NUCLEOTIDE SEQUENCE</scope>
    <source>
        <strain evidence="7">Z15</strain>
    </source>
</reference>
<dbReference type="InterPro" id="IPR027619">
    <property type="entry name" value="C-S_lyase_PatB-like"/>
</dbReference>
<dbReference type="NCBIfam" id="TIGR04350">
    <property type="entry name" value="C_S_lyase_PatB"/>
    <property type="match status" value="1"/>
</dbReference>
<dbReference type="InterPro" id="IPR015421">
    <property type="entry name" value="PyrdxlP-dep_Trfase_major"/>
</dbReference>
<dbReference type="Gene3D" id="3.40.640.10">
    <property type="entry name" value="Type I PLP-dependent aspartate aminotransferase-like (Major domain)"/>
    <property type="match status" value="1"/>
</dbReference>
<reference evidence="9 11" key="2">
    <citation type="submission" date="2018-08" db="EMBL/GenBank/DDBJ databases">
        <title>Draft genome of Streptococcus sp. nov. Z1.</title>
        <authorList>
            <person name="Tian Z."/>
        </authorList>
    </citation>
    <scope>NUCLEOTIDE SEQUENCE [LARGE SCALE GENOMIC DNA]</scope>
    <source>
        <strain evidence="9">Z1</strain>
        <strain evidence="11">Z1(2018)</strain>
    </source>
</reference>
<accession>A0A346NBS5</accession>
<dbReference type="InterPro" id="IPR051798">
    <property type="entry name" value="Class-II_PLP-Dep_Aminotrans"/>
</dbReference>
<dbReference type="PANTHER" id="PTHR43525">
    <property type="entry name" value="PROTEIN MALY"/>
    <property type="match status" value="1"/>
</dbReference>
<dbReference type="OrthoDB" id="9802872at2"/>
<evidence type="ECO:0000313" key="9">
    <source>
        <dbReference type="EMBL" id="RFU54261.1"/>
    </source>
</evidence>
<feature type="domain" description="Aminotransferase class I/classII large" evidence="6">
    <location>
        <begin position="32"/>
        <end position="377"/>
    </location>
</feature>
<keyword evidence="9" id="KW-0032">Aminotransferase</keyword>
<name>A0A372KPS9_9STRE</name>
<dbReference type="GO" id="GO:0008483">
    <property type="term" value="F:transaminase activity"/>
    <property type="evidence" value="ECO:0007669"/>
    <property type="project" value="UniProtKB-KW"/>
</dbReference>
<dbReference type="InterPro" id="IPR015422">
    <property type="entry name" value="PyrdxlP-dep_Trfase_small"/>
</dbReference>
<keyword evidence="9" id="KW-0808">Transferase</keyword>
<evidence type="ECO:0000256" key="2">
    <source>
        <dbReference type="ARBA" id="ARBA00012224"/>
    </source>
</evidence>
<reference evidence="8 12" key="1">
    <citation type="submission" date="2018-08" db="EMBL/GenBank/DDBJ databases">
        <title>Draft genome of Streptococcus sp .nov. Z2.</title>
        <authorList>
            <person name="Tian Z."/>
        </authorList>
    </citation>
    <scope>NUCLEOTIDE SEQUENCE [LARGE SCALE GENOMIC DNA]</scope>
    <source>
        <strain evidence="8 12">Z2</strain>
    </source>
</reference>
<dbReference type="Proteomes" id="UP000262901">
    <property type="component" value="Unassembled WGS sequence"/>
</dbReference>
<dbReference type="PANTHER" id="PTHR43525:SF1">
    <property type="entry name" value="PROTEIN MALY"/>
    <property type="match status" value="1"/>
</dbReference>
<dbReference type="Gene3D" id="3.90.1150.10">
    <property type="entry name" value="Aspartate Aminotransferase, domain 1"/>
    <property type="match status" value="1"/>
</dbReference>
<gene>
    <name evidence="7" type="ORF">DDV21_004950</name>
    <name evidence="8" type="ORF">DDV22_01095</name>
    <name evidence="9" type="ORF">DDV23_01650</name>
</gene>
<evidence type="ECO:0000313" key="10">
    <source>
        <dbReference type="Proteomes" id="UP000246115"/>
    </source>
</evidence>
<comment type="similarity">
    <text evidence="5">Belongs to the class-II pyridoxal-phosphate-dependent aminotransferase family. MalY/PatB cystathionine beta-lyase subfamily.</text>
</comment>
<evidence type="ECO:0000313" key="12">
    <source>
        <dbReference type="Proteomes" id="UP000264056"/>
    </source>
</evidence>
<protein>
    <recommendedName>
        <fullName evidence="2">cysteine-S-conjugate beta-lyase</fullName>
        <ecNumber evidence="2">4.4.1.13</ecNumber>
    </recommendedName>
</protein>